<dbReference type="GO" id="GO:0003677">
    <property type="term" value="F:DNA binding"/>
    <property type="evidence" value="ECO:0007669"/>
    <property type="project" value="UniProtKB-UniRule"/>
</dbReference>
<reference evidence="4 5" key="2">
    <citation type="submission" date="2017-09" db="EMBL/GenBank/DDBJ databases">
        <title>Tripartite evolution among Lactobacillus johnsonii, Lactobacillus taiwanensis, Lactobacillus reuteri and their rodent host.</title>
        <authorList>
            <person name="Wang T."/>
            <person name="Knowles S."/>
            <person name="Cheng C."/>
        </authorList>
    </citation>
    <scope>NUCLEOTIDE SEQUENCE [LARGE SCALE GENOMIC DNA]</scope>
    <source>
        <strain evidence="4 5">609q</strain>
    </source>
</reference>
<evidence type="ECO:0000313" key="5">
    <source>
        <dbReference type="Proteomes" id="UP000215828"/>
    </source>
</evidence>
<dbReference type="Gene3D" id="1.10.357.10">
    <property type="entry name" value="Tetracycline Repressor, domain 2"/>
    <property type="match status" value="1"/>
</dbReference>
<dbReference type="EMBL" id="NGNX01000002">
    <property type="protein sequence ID" value="OYR93372.1"/>
    <property type="molecule type" value="Genomic_DNA"/>
</dbReference>
<dbReference type="Proteomes" id="UP000215828">
    <property type="component" value="Unassembled WGS sequence"/>
</dbReference>
<accession>A0A256LLI0</accession>
<feature type="DNA-binding region" description="H-T-H motif" evidence="2">
    <location>
        <begin position="29"/>
        <end position="48"/>
    </location>
</feature>
<gene>
    <name evidence="4" type="ORF">CBF70_00700</name>
</gene>
<comment type="caution">
    <text evidence="4">The sequence shown here is derived from an EMBL/GenBank/DDBJ whole genome shotgun (WGS) entry which is preliminary data.</text>
</comment>
<dbReference type="InterPro" id="IPR001647">
    <property type="entry name" value="HTH_TetR"/>
</dbReference>
<protein>
    <submittedName>
        <fullName evidence="4">TetR family transcriptional regulator</fullName>
    </submittedName>
</protein>
<dbReference type="SUPFAM" id="SSF46689">
    <property type="entry name" value="Homeodomain-like"/>
    <property type="match status" value="1"/>
</dbReference>
<name>A0A256LLI0_9LACO</name>
<evidence type="ECO:0000256" key="1">
    <source>
        <dbReference type="ARBA" id="ARBA00023125"/>
    </source>
</evidence>
<reference evidence="4 5" key="1">
    <citation type="submission" date="2017-04" db="EMBL/GenBank/DDBJ databases">
        <authorList>
            <person name="Afonso C.L."/>
            <person name="Miller P.J."/>
            <person name="Scott M.A."/>
            <person name="Spackman E."/>
            <person name="Goraichik I."/>
            <person name="Dimitrov K.M."/>
            <person name="Suarez D.L."/>
            <person name="Swayne D.E."/>
        </authorList>
    </citation>
    <scope>NUCLEOTIDE SEQUENCE [LARGE SCALE GENOMIC DNA]</scope>
    <source>
        <strain evidence="4 5">609q</strain>
    </source>
</reference>
<sequence length="207" mass="23474">MARKKKIDKQRILDAAYKLAVRGGIESLTARNIAKAVNCSTQPIYLEFKNMQDLRNQVLARISDELKSNTLQQNFTGEPLIDLDLSYLYFAKEHVDLFRAMFVDGKFGNQMIVDTLMGLGIEKFKQQFDAEQYSDERLKHIVISNWIAATGLATLLINKMVNFTQAQMISVLKAQIHDAMLNDRLTNVEENPLFAADADASLEERLG</sequence>
<dbReference type="Pfam" id="PF00440">
    <property type="entry name" value="TetR_N"/>
    <property type="match status" value="1"/>
</dbReference>
<evidence type="ECO:0000259" key="3">
    <source>
        <dbReference type="PROSITE" id="PS50977"/>
    </source>
</evidence>
<evidence type="ECO:0000313" key="4">
    <source>
        <dbReference type="EMBL" id="OYR93372.1"/>
    </source>
</evidence>
<feature type="domain" description="HTH tetR-type" evidence="3">
    <location>
        <begin position="6"/>
        <end position="66"/>
    </location>
</feature>
<dbReference type="AlphaFoldDB" id="A0A256LLI0"/>
<dbReference type="RefSeq" id="WP_094496944.1">
    <property type="nucleotide sequence ID" value="NZ_NGNW01000119.1"/>
</dbReference>
<dbReference type="InterPro" id="IPR036271">
    <property type="entry name" value="Tet_transcr_reg_TetR-rel_C_sf"/>
</dbReference>
<organism evidence="4 5">
    <name type="scientific">Lactobacillus taiwanensis</name>
    <dbReference type="NCBI Taxonomy" id="508451"/>
    <lineage>
        <taxon>Bacteria</taxon>
        <taxon>Bacillati</taxon>
        <taxon>Bacillota</taxon>
        <taxon>Bacilli</taxon>
        <taxon>Lactobacillales</taxon>
        <taxon>Lactobacillaceae</taxon>
        <taxon>Lactobacillus</taxon>
    </lineage>
</organism>
<dbReference type="InterPro" id="IPR009057">
    <property type="entry name" value="Homeodomain-like_sf"/>
</dbReference>
<proteinExistence type="predicted"/>
<dbReference type="PROSITE" id="PS50977">
    <property type="entry name" value="HTH_TETR_2"/>
    <property type="match status" value="1"/>
</dbReference>
<dbReference type="SUPFAM" id="SSF48498">
    <property type="entry name" value="Tetracyclin repressor-like, C-terminal domain"/>
    <property type="match status" value="1"/>
</dbReference>
<keyword evidence="1 2" id="KW-0238">DNA-binding</keyword>
<evidence type="ECO:0000256" key="2">
    <source>
        <dbReference type="PROSITE-ProRule" id="PRU00335"/>
    </source>
</evidence>